<sequence>MFLFVVIKGSPRVNFNYKTMITFLKKKTIFIYNNYKEKFIIVDEIY</sequence>
<evidence type="ECO:0000313" key="3">
    <source>
        <dbReference type="Proteomes" id="UP000185604"/>
    </source>
</evidence>
<reference evidence="2 4" key="2">
    <citation type="submission" date="2019-06" db="EMBL/GenBank/DDBJ databases">
        <title>Genome sequence analysis of &gt;100 Bacillus licheniformis strains suggests intrinsic resistance to this species.</title>
        <authorList>
            <person name="Wels M."/>
            <person name="Siezen R.J."/>
            <person name="Johansen E."/>
            <person name="Stuer-Lauridsen B."/>
            <person name="Bjerre K."/>
            <person name="Nielsen B.K.K."/>
        </authorList>
    </citation>
    <scope>NUCLEOTIDE SEQUENCE [LARGE SCALE GENOMIC DNA]</scope>
    <source>
        <strain evidence="2 4">BAC-15381</strain>
    </source>
</reference>
<evidence type="ECO:0000313" key="4">
    <source>
        <dbReference type="Proteomes" id="UP000429980"/>
    </source>
</evidence>
<dbReference type="EMBL" id="LKPO01000008">
    <property type="protein sequence ID" value="OLF95853.1"/>
    <property type="molecule type" value="Genomic_DNA"/>
</dbReference>
<dbReference type="EMBL" id="NILF01000062">
    <property type="protein sequence ID" value="TWL35162.1"/>
    <property type="molecule type" value="Genomic_DNA"/>
</dbReference>
<protein>
    <submittedName>
        <fullName evidence="1">Uncharacterized protein</fullName>
    </submittedName>
</protein>
<organism evidence="1 3">
    <name type="scientific">Bacillus paralicheniformis</name>
    <dbReference type="NCBI Taxonomy" id="1648923"/>
    <lineage>
        <taxon>Bacteria</taxon>
        <taxon>Bacillati</taxon>
        <taxon>Bacillota</taxon>
        <taxon>Bacilli</taxon>
        <taxon>Bacillales</taxon>
        <taxon>Bacillaceae</taxon>
        <taxon>Bacillus</taxon>
    </lineage>
</organism>
<keyword evidence="4" id="KW-1185">Reference proteome</keyword>
<dbReference type="Proteomes" id="UP000429980">
    <property type="component" value="Unassembled WGS sequence"/>
</dbReference>
<proteinExistence type="predicted"/>
<reference evidence="1 3" key="1">
    <citation type="journal article" date="2016" name="Front. Microbiol.">
        <title>High-Level Heat Resistance of Spores of Bacillus amyloliquefaciens and Bacillus licheniformis Results from the Presence of a spoVA Operon in a Tn1546 Transposon.</title>
        <authorList>
            <person name="Berendsen E.M."/>
            <person name="Koning R.A."/>
            <person name="Boekhorst J."/>
            <person name="de Jong A."/>
            <person name="Kuipers O.P."/>
            <person name="Wells-Bennik M.H."/>
        </authorList>
    </citation>
    <scope>NUCLEOTIDE SEQUENCE [LARGE SCALE GENOMIC DNA]</scope>
    <source>
        <strain evidence="1 3">B4121</strain>
    </source>
</reference>
<dbReference type="Proteomes" id="UP000185604">
    <property type="component" value="Unassembled WGS sequence"/>
</dbReference>
<gene>
    <name evidence="1" type="ORF">B4121_1415</name>
    <name evidence="2" type="ORF">CHCC15381_3605</name>
</gene>
<evidence type="ECO:0000313" key="1">
    <source>
        <dbReference type="EMBL" id="OLF95853.1"/>
    </source>
</evidence>
<dbReference type="AlphaFoldDB" id="A0A7Z0WZB6"/>
<accession>A0A7Z0WZB6</accession>
<evidence type="ECO:0000313" key="2">
    <source>
        <dbReference type="EMBL" id="TWL35162.1"/>
    </source>
</evidence>
<name>A0A7Z0WZB6_9BACI</name>
<comment type="caution">
    <text evidence="1">The sequence shown here is derived from an EMBL/GenBank/DDBJ whole genome shotgun (WGS) entry which is preliminary data.</text>
</comment>